<evidence type="ECO:0000313" key="17">
    <source>
        <dbReference type="EMBL" id="UPK70888.1"/>
    </source>
</evidence>
<accession>A0A1G7U1P5</accession>
<keyword evidence="19" id="KW-1185">Reference proteome</keyword>
<keyword evidence="10 13" id="KW-0472">Membrane</keyword>
<evidence type="ECO:0000256" key="10">
    <source>
        <dbReference type="ARBA" id="ARBA00023136"/>
    </source>
</evidence>
<reference evidence="17 19" key="2">
    <citation type="submission" date="2022-04" db="EMBL/GenBank/DDBJ databases">
        <title>The arsenic-methylating capacity of Chitinophaga filiformis YT5 during chitin decomposition.</title>
        <authorList>
            <person name="Chen G."/>
            <person name="Liang Y."/>
        </authorList>
    </citation>
    <scope>NUCLEOTIDE SEQUENCE [LARGE SCALE GENOMIC DNA]</scope>
    <source>
        <strain evidence="17 19">YT5</strain>
    </source>
</reference>
<dbReference type="GO" id="GO:0033177">
    <property type="term" value="C:proton-transporting two-sector ATPase complex, proton-transporting domain"/>
    <property type="evidence" value="ECO:0007669"/>
    <property type="project" value="InterPro"/>
</dbReference>
<evidence type="ECO:0000256" key="3">
    <source>
        <dbReference type="ARBA" id="ARBA00022448"/>
    </source>
</evidence>
<dbReference type="InterPro" id="IPR000454">
    <property type="entry name" value="ATP_synth_F0_csu"/>
</dbReference>
<dbReference type="EMBL" id="CP095855">
    <property type="protein sequence ID" value="UPK70888.1"/>
    <property type="molecule type" value="Genomic_DNA"/>
</dbReference>
<evidence type="ECO:0000313" key="16">
    <source>
        <dbReference type="EMBL" id="SDG41338.1"/>
    </source>
</evidence>
<evidence type="ECO:0000256" key="11">
    <source>
        <dbReference type="ARBA" id="ARBA00023310"/>
    </source>
</evidence>
<keyword evidence="9 13" id="KW-0446">Lipid-binding</keyword>
<feature type="domain" description="V-ATPase proteolipid subunit C-like" evidence="15">
    <location>
        <begin position="28"/>
        <end position="89"/>
    </location>
</feature>
<protein>
    <recommendedName>
        <fullName evidence="13">ATP synthase subunit c</fullName>
    </recommendedName>
    <alternativeName>
        <fullName evidence="13">ATP synthase F(0) sector subunit c</fullName>
    </alternativeName>
    <alternativeName>
        <fullName evidence="13">F-type ATPase subunit c</fullName>
        <shortName evidence="13">F-ATPase subunit c</shortName>
    </alternativeName>
    <alternativeName>
        <fullName evidence="13">Lipid-binding protein</fullName>
    </alternativeName>
</protein>
<dbReference type="SUPFAM" id="SSF81333">
    <property type="entry name" value="F1F0 ATP synthase subunit C"/>
    <property type="match status" value="1"/>
</dbReference>
<comment type="similarity">
    <text evidence="2 13">Belongs to the ATPase C chain family.</text>
</comment>
<keyword evidence="3 13" id="KW-0813">Transport</keyword>
<dbReference type="RefSeq" id="WP_012788904.1">
    <property type="nucleotide sequence ID" value="NZ_CP095855.1"/>
</dbReference>
<dbReference type="InterPro" id="IPR038662">
    <property type="entry name" value="ATP_synth_F0_csu_sf"/>
</dbReference>
<dbReference type="Pfam" id="PF00137">
    <property type="entry name" value="ATP-synt_C"/>
    <property type="match status" value="1"/>
</dbReference>
<dbReference type="InterPro" id="IPR035921">
    <property type="entry name" value="F/V-ATP_Csub_sf"/>
</dbReference>
<proteinExistence type="inferred from homology"/>
<evidence type="ECO:0000256" key="9">
    <source>
        <dbReference type="ARBA" id="ARBA00023121"/>
    </source>
</evidence>
<dbReference type="Proteomes" id="UP000830198">
    <property type="component" value="Chromosome"/>
</dbReference>
<comment type="function">
    <text evidence="13">Key component of the F(0) channel; it plays a direct role in translocation across the membrane. A homomeric c-ring of between 10-14 subunits forms the central stalk rotor element with the F(1) delta and epsilon subunits.</text>
</comment>
<keyword evidence="6 13" id="KW-0375">Hydrogen ion transport</keyword>
<evidence type="ECO:0000256" key="5">
    <source>
        <dbReference type="ARBA" id="ARBA00022692"/>
    </source>
</evidence>
<evidence type="ECO:0000256" key="12">
    <source>
        <dbReference type="ARBA" id="ARBA00025198"/>
    </source>
</evidence>
<keyword evidence="7 13" id="KW-1133">Transmembrane helix</keyword>
<keyword evidence="13" id="KW-1003">Cell membrane</keyword>
<name>A0A1G7U1P5_CHIFI</name>
<evidence type="ECO:0000256" key="7">
    <source>
        <dbReference type="ARBA" id="ARBA00022989"/>
    </source>
</evidence>
<feature type="chain" id="PRO_5011729824" description="ATP synthase subunit c" evidence="14">
    <location>
        <begin position="18"/>
        <end position="93"/>
    </location>
</feature>
<evidence type="ECO:0000256" key="1">
    <source>
        <dbReference type="ARBA" id="ARBA00004141"/>
    </source>
</evidence>
<feature type="transmembrane region" description="Helical" evidence="13">
    <location>
        <begin position="69"/>
        <end position="92"/>
    </location>
</feature>
<feature type="signal peptide" evidence="14">
    <location>
        <begin position="1"/>
        <end position="17"/>
    </location>
</feature>
<dbReference type="Gene3D" id="1.20.20.10">
    <property type="entry name" value="F1F0 ATP synthase subunit C"/>
    <property type="match status" value="1"/>
</dbReference>
<dbReference type="GO" id="GO:0008289">
    <property type="term" value="F:lipid binding"/>
    <property type="evidence" value="ECO:0007669"/>
    <property type="project" value="UniProtKB-KW"/>
</dbReference>
<dbReference type="PROSITE" id="PS00605">
    <property type="entry name" value="ATPASE_C"/>
    <property type="match status" value="1"/>
</dbReference>
<keyword evidence="14" id="KW-0732">Signal</keyword>
<dbReference type="STRING" id="104663.SAMN04488121_104174"/>
<evidence type="ECO:0000256" key="2">
    <source>
        <dbReference type="ARBA" id="ARBA00006704"/>
    </source>
</evidence>
<evidence type="ECO:0000256" key="6">
    <source>
        <dbReference type="ARBA" id="ARBA00022781"/>
    </source>
</evidence>
<reference evidence="16 18" key="1">
    <citation type="submission" date="2016-10" db="EMBL/GenBank/DDBJ databases">
        <authorList>
            <person name="de Groot N.N."/>
        </authorList>
    </citation>
    <scope>NUCLEOTIDE SEQUENCE [LARGE SCALE GENOMIC DNA]</scope>
    <source>
        <strain evidence="16 18">DSM 527</strain>
    </source>
</reference>
<keyword evidence="4 13" id="KW-0138">CF(0)</keyword>
<dbReference type="Proteomes" id="UP000199045">
    <property type="component" value="Unassembled WGS sequence"/>
</dbReference>
<dbReference type="GO" id="GO:0045259">
    <property type="term" value="C:proton-transporting ATP synthase complex"/>
    <property type="evidence" value="ECO:0007669"/>
    <property type="project" value="UniProtKB-KW"/>
</dbReference>
<dbReference type="HAMAP" id="MF_01396">
    <property type="entry name" value="ATP_synth_c_bact"/>
    <property type="match status" value="1"/>
</dbReference>
<dbReference type="NCBIfam" id="TIGR01260">
    <property type="entry name" value="ATP_synt_c"/>
    <property type="match status" value="1"/>
</dbReference>
<evidence type="ECO:0000259" key="15">
    <source>
        <dbReference type="Pfam" id="PF00137"/>
    </source>
</evidence>
<sequence>MAILTVLLQAAPEAAAAAAASAGLAKAGGAIGAGIAAIAAGIGVGNIGKSALESIARQPEAANDIRANMILAAALVEGVALFGVIAGLLAVVL</sequence>
<evidence type="ECO:0000256" key="8">
    <source>
        <dbReference type="ARBA" id="ARBA00023065"/>
    </source>
</evidence>
<evidence type="ECO:0000256" key="4">
    <source>
        <dbReference type="ARBA" id="ARBA00022547"/>
    </source>
</evidence>
<dbReference type="GO" id="GO:0046933">
    <property type="term" value="F:proton-transporting ATP synthase activity, rotational mechanism"/>
    <property type="evidence" value="ECO:0007669"/>
    <property type="project" value="UniProtKB-UniRule"/>
</dbReference>
<comment type="function">
    <text evidence="12 13">F(1)F(0) ATP synthase produces ATP from ADP in the presence of a proton or sodium gradient. F-type ATPases consist of two structural domains, F(1) containing the extramembraneous catalytic core and F(0) containing the membrane proton channel, linked together by a central stalk and a peripheral stalk. During catalysis, ATP synthesis in the catalytic domain of F(1) is coupled via a rotary mechanism of the central stalk subunits to proton translocation.</text>
</comment>
<keyword evidence="5 13" id="KW-0812">Transmembrane</keyword>
<dbReference type="InterPro" id="IPR020537">
    <property type="entry name" value="ATP_synth_F0_csu_DDCD_BS"/>
</dbReference>
<dbReference type="InterPro" id="IPR005953">
    <property type="entry name" value="ATP_synth_csu_bac/chlpt"/>
</dbReference>
<dbReference type="EMBL" id="FNBN01000004">
    <property type="protein sequence ID" value="SDG41338.1"/>
    <property type="molecule type" value="Genomic_DNA"/>
</dbReference>
<organism evidence="16 18">
    <name type="scientific">Chitinophaga filiformis</name>
    <name type="common">Myxococcus filiformis</name>
    <name type="synonym">Flexibacter filiformis</name>
    <dbReference type="NCBI Taxonomy" id="104663"/>
    <lineage>
        <taxon>Bacteria</taxon>
        <taxon>Pseudomonadati</taxon>
        <taxon>Bacteroidota</taxon>
        <taxon>Chitinophagia</taxon>
        <taxon>Chitinophagales</taxon>
        <taxon>Chitinophagaceae</taxon>
        <taxon>Chitinophaga</taxon>
    </lineage>
</organism>
<feature type="transmembrane region" description="Helical" evidence="13">
    <location>
        <begin position="29"/>
        <end position="48"/>
    </location>
</feature>
<gene>
    <name evidence="13 17" type="primary">atpE</name>
    <name evidence="17" type="ORF">MYF79_06190</name>
    <name evidence="16" type="ORF">SAMN04488121_104174</name>
</gene>
<dbReference type="OrthoDB" id="5383454at2"/>
<keyword evidence="8 13" id="KW-0406">Ion transport</keyword>
<dbReference type="PRINTS" id="PR00124">
    <property type="entry name" value="ATPASEC"/>
</dbReference>
<evidence type="ECO:0000256" key="13">
    <source>
        <dbReference type="HAMAP-Rule" id="MF_01396"/>
    </source>
</evidence>
<evidence type="ECO:0000313" key="18">
    <source>
        <dbReference type="Proteomes" id="UP000199045"/>
    </source>
</evidence>
<evidence type="ECO:0000313" key="19">
    <source>
        <dbReference type="Proteomes" id="UP000830198"/>
    </source>
</evidence>
<comment type="subcellular location">
    <subcellularLocation>
        <location evidence="13">Cell membrane</location>
        <topology evidence="13">Multi-pass membrane protein</topology>
    </subcellularLocation>
    <subcellularLocation>
        <location evidence="1">Membrane</location>
        <topology evidence="1">Multi-pass membrane protein</topology>
    </subcellularLocation>
</comment>
<dbReference type="AlphaFoldDB" id="A0A1G7U1P5"/>
<keyword evidence="11 13" id="KW-0066">ATP synthesis</keyword>
<dbReference type="InterPro" id="IPR002379">
    <property type="entry name" value="ATPase_proteolipid_c-like_dom"/>
</dbReference>
<feature type="site" description="Reversibly protonated during proton transport" evidence="13">
    <location>
        <position position="77"/>
    </location>
</feature>
<dbReference type="GO" id="GO:0005886">
    <property type="term" value="C:plasma membrane"/>
    <property type="evidence" value="ECO:0007669"/>
    <property type="project" value="UniProtKB-SubCell"/>
</dbReference>
<dbReference type="CDD" id="cd18121">
    <property type="entry name" value="ATP-synt_Fo_c"/>
    <property type="match status" value="1"/>
</dbReference>
<evidence type="ECO:0000256" key="14">
    <source>
        <dbReference type="SAM" id="SignalP"/>
    </source>
</evidence>